<evidence type="ECO:0000313" key="1">
    <source>
        <dbReference type="EMBL" id="GIM80692.1"/>
    </source>
</evidence>
<dbReference type="AlphaFoldDB" id="A0A919SYA1"/>
<gene>
    <name evidence="1" type="ORF">Aco04nite_72090</name>
</gene>
<keyword evidence="2" id="KW-1185">Reference proteome</keyword>
<dbReference type="Proteomes" id="UP000680865">
    <property type="component" value="Unassembled WGS sequence"/>
</dbReference>
<proteinExistence type="predicted"/>
<accession>A0A919SYA1</accession>
<evidence type="ECO:0000313" key="2">
    <source>
        <dbReference type="Proteomes" id="UP000680865"/>
    </source>
</evidence>
<sequence length="232" mass="25970">MRGSSVSILSRVSSLSAPAALRHRAAVGHLSNGRYVTLRPVTVDTLQTQQQLIVRQRVRLMVNQYEVHAVAPDGSEAGILAFAQQKRMAFKEQVTLYTDDKKTTPVLGFKARQVMDLGATYDVTDAAGTPIGLFRKNFKESLLRSTWHLEQPGHGEMVGRETNLTVAILRRFVDSLSWLPYHFDFLLGDRPAFSVVKKWGLRDRYVVTIHDPALDRRLVAAMAVALDALQSR</sequence>
<protein>
    <submittedName>
        <fullName evidence="1">Uncharacterized protein</fullName>
    </submittedName>
</protein>
<dbReference type="Pfam" id="PF04525">
    <property type="entry name" value="LOR"/>
    <property type="match status" value="1"/>
</dbReference>
<dbReference type="EMBL" id="BOQP01000043">
    <property type="protein sequence ID" value="GIM80692.1"/>
    <property type="molecule type" value="Genomic_DNA"/>
</dbReference>
<name>A0A919SYA1_9ACTN</name>
<dbReference type="InterPro" id="IPR007612">
    <property type="entry name" value="LOR"/>
</dbReference>
<comment type="caution">
    <text evidence="1">The sequence shown here is derived from an EMBL/GenBank/DDBJ whole genome shotgun (WGS) entry which is preliminary data.</text>
</comment>
<organism evidence="1 2">
    <name type="scientific">Winogradskya consettensis</name>
    <dbReference type="NCBI Taxonomy" id="113560"/>
    <lineage>
        <taxon>Bacteria</taxon>
        <taxon>Bacillati</taxon>
        <taxon>Actinomycetota</taxon>
        <taxon>Actinomycetes</taxon>
        <taxon>Micromonosporales</taxon>
        <taxon>Micromonosporaceae</taxon>
        <taxon>Winogradskya</taxon>
    </lineage>
</organism>
<reference evidence="1" key="1">
    <citation type="submission" date="2021-03" db="EMBL/GenBank/DDBJ databases">
        <title>Whole genome shotgun sequence of Actinoplanes consettensis NBRC 14913.</title>
        <authorList>
            <person name="Komaki H."/>
            <person name="Tamura T."/>
        </authorList>
    </citation>
    <scope>NUCLEOTIDE SEQUENCE</scope>
    <source>
        <strain evidence="1">NBRC 14913</strain>
    </source>
</reference>